<evidence type="ECO:0000313" key="2">
    <source>
        <dbReference type="EMBL" id="AMH39495.1"/>
    </source>
</evidence>
<keyword evidence="4" id="KW-1185">Reference proteome</keyword>
<accession>A0A109ZYA1</accession>
<feature type="transmembrane region" description="Helical" evidence="1">
    <location>
        <begin position="70"/>
        <end position="91"/>
    </location>
</feature>
<dbReference type="EMBL" id="KT955714">
    <property type="protein sequence ID" value="AMH39495.1"/>
    <property type="molecule type" value="Genomic_DNA"/>
</dbReference>
<feature type="transmembrane region" description="Helical" evidence="1">
    <location>
        <begin position="6"/>
        <end position="33"/>
    </location>
</feature>
<dbReference type="OrthoDB" id="7376430at2"/>
<protein>
    <recommendedName>
        <fullName evidence="5">DUF4149 domain-containing protein</fullName>
    </recommendedName>
</protein>
<dbReference type="STRING" id="943830.A4A58_03370"/>
<evidence type="ECO:0000313" key="3">
    <source>
        <dbReference type="EMBL" id="KZD25472.1"/>
    </source>
</evidence>
<keyword evidence="1" id="KW-0472">Membrane</keyword>
<dbReference type="EMBL" id="LVYV01000001">
    <property type="protein sequence ID" value="KZD25472.1"/>
    <property type="molecule type" value="Genomic_DNA"/>
</dbReference>
<gene>
    <name evidence="3" type="ORF">A4A58_03370</name>
    <name evidence="2" type="ORF">PROKKA_00683</name>
</gene>
<evidence type="ECO:0000313" key="4">
    <source>
        <dbReference type="Proteomes" id="UP000076574"/>
    </source>
</evidence>
<reference evidence="3 4" key="2">
    <citation type="submission" date="2016-03" db="EMBL/GenBank/DDBJ databases">
        <title>Microsymbionts genomes from the relict species Vavilovia formosa (Stev.) Fed.</title>
        <authorList>
            <person name="Kopat V."/>
            <person name="Chirak E."/>
            <person name="Kimeklis A."/>
            <person name="Andronov E."/>
        </authorList>
    </citation>
    <scope>NUCLEOTIDE SEQUENCE [LARGE SCALE GENOMIC DNA]</scope>
    <source>
        <strain evidence="3 4">Vaf07</strain>
    </source>
</reference>
<dbReference type="RefSeq" id="WP_068729764.1">
    <property type="nucleotide sequence ID" value="NZ_LVYV01000001.1"/>
</dbReference>
<dbReference type="Proteomes" id="UP000076574">
    <property type="component" value="Unassembled WGS sequence"/>
</dbReference>
<feature type="transmembrane region" description="Helical" evidence="1">
    <location>
        <begin position="120"/>
        <end position="138"/>
    </location>
</feature>
<organism evidence="2">
    <name type="scientific">Tardiphaga robiniae</name>
    <dbReference type="NCBI Taxonomy" id="943830"/>
    <lineage>
        <taxon>Bacteria</taxon>
        <taxon>Pseudomonadati</taxon>
        <taxon>Pseudomonadota</taxon>
        <taxon>Alphaproteobacteria</taxon>
        <taxon>Hyphomicrobiales</taxon>
        <taxon>Nitrobacteraceae</taxon>
        <taxon>Tardiphaga</taxon>
    </lineage>
</organism>
<evidence type="ECO:0000256" key="1">
    <source>
        <dbReference type="SAM" id="Phobius"/>
    </source>
</evidence>
<keyword evidence="1" id="KW-0812">Transmembrane</keyword>
<evidence type="ECO:0008006" key="5">
    <source>
        <dbReference type="Google" id="ProtNLM"/>
    </source>
</evidence>
<keyword evidence="1" id="KW-1133">Transmembrane helix</keyword>
<dbReference type="AlphaFoldDB" id="A0A109ZYA1"/>
<reference evidence="2" key="1">
    <citation type="submission" date="2015-10" db="EMBL/GenBank/DDBJ databases">
        <title>Evolution marks in rhizobial microsymbionts genomes from the relict species Vavilovia formosa (Stev.) Fed.</title>
        <authorList>
            <person name="Kopat V."/>
        </authorList>
    </citation>
    <scope>NUCLEOTIDE SEQUENCE</scope>
    <source>
        <strain evidence="2">Vaf-07</strain>
    </source>
</reference>
<feature type="transmembrane region" description="Helical" evidence="1">
    <location>
        <begin position="45"/>
        <end position="64"/>
    </location>
</feature>
<name>A0A109ZYA1_9BRAD</name>
<sequence length="140" mass="15349">MTPDAVALASMVLLIFSMGFFLLSSPAFLLVRLDIPEVTQLLRGLFRSYFLMVAIAGVIATMAFALAGRLVFTIGIGLIAAFAIWARGWFLRRMDSQMSARDAGDAEAVRRLRRMHWGGMLSNAFQLAVVVGSIPYVMST</sequence>
<proteinExistence type="predicted"/>